<gene>
    <name evidence="3" type="ORF">SI8410_11015745</name>
</gene>
<protein>
    <submittedName>
        <fullName evidence="3">Uncharacterized protein</fullName>
    </submittedName>
</protein>
<dbReference type="InterPro" id="IPR051019">
    <property type="entry name" value="VLCFA-Steroid_DH"/>
</dbReference>
<dbReference type="Proteomes" id="UP000663760">
    <property type="component" value="Chromosome 11"/>
</dbReference>
<sequence length="183" mass="20899">MAPARPWLSRWPEKGLNLVLVDRDFDMLRHVAAAINVEVPVAEIVTVVFELSRDILEGLCRLQKAIECLEIGILVNNAGVSYAELANVNMEAATDIMRLVFLGMLGKKGFRQFVNGLSKSLHHEYKNHGVDVQCQYAGLTIRAIRYGTTMLTYWRHSIQCFFANLNLEKFLNAWLLHSARRRR</sequence>
<dbReference type="PANTHER" id="PTHR43899">
    <property type="entry name" value="RH59310P"/>
    <property type="match status" value="1"/>
</dbReference>
<name>A0A7I8L4Y0_SPIIN</name>
<dbReference type="GO" id="GO:0045703">
    <property type="term" value="F:ketoreductase activity"/>
    <property type="evidence" value="ECO:0007669"/>
    <property type="project" value="TreeGrafter"/>
</dbReference>
<dbReference type="PANTHER" id="PTHR43899:SF13">
    <property type="entry name" value="RH59310P"/>
    <property type="match status" value="1"/>
</dbReference>
<evidence type="ECO:0000256" key="1">
    <source>
        <dbReference type="ARBA" id="ARBA00006484"/>
    </source>
</evidence>
<accession>A0A7I8L4Y0</accession>
<reference evidence="3" key="1">
    <citation type="submission" date="2020-02" db="EMBL/GenBank/DDBJ databases">
        <authorList>
            <person name="Scholz U."/>
            <person name="Mascher M."/>
            <person name="Fiebig A."/>
        </authorList>
    </citation>
    <scope>NUCLEOTIDE SEQUENCE</scope>
</reference>
<keyword evidence="4" id="KW-1185">Reference proteome</keyword>
<evidence type="ECO:0000313" key="3">
    <source>
        <dbReference type="EMBL" id="CAA7405067.1"/>
    </source>
</evidence>
<dbReference type="EMBL" id="LR746274">
    <property type="protein sequence ID" value="CAA7405067.1"/>
    <property type="molecule type" value="Genomic_DNA"/>
</dbReference>
<evidence type="ECO:0000256" key="2">
    <source>
        <dbReference type="ARBA" id="ARBA00023002"/>
    </source>
</evidence>
<dbReference type="SUPFAM" id="SSF51735">
    <property type="entry name" value="NAD(P)-binding Rossmann-fold domains"/>
    <property type="match status" value="1"/>
</dbReference>
<dbReference type="AlphaFoldDB" id="A0A7I8L4Y0"/>
<organism evidence="3 4">
    <name type="scientific">Spirodela intermedia</name>
    <name type="common">Intermediate duckweed</name>
    <dbReference type="NCBI Taxonomy" id="51605"/>
    <lineage>
        <taxon>Eukaryota</taxon>
        <taxon>Viridiplantae</taxon>
        <taxon>Streptophyta</taxon>
        <taxon>Embryophyta</taxon>
        <taxon>Tracheophyta</taxon>
        <taxon>Spermatophyta</taxon>
        <taxon>Magnoliopsida</taxon>
        <taxon>Liliopsida</taxon>
        <taxon>Araceae</taxon>
        <taxon>Lemnoideae</taxon>
        <taxon>Spirodela</taxon>
    </lineage>
</organism>
<dbReference type="Gene3D" id="3.40.50.720">
    <property type="entry name" value="NAD(P)-binding Rossmann-like Domain"/>
    <property type="match status" value="1"/>
</dbReference>
<dbReference type="OrthoDB" id="5545019at2759"/>
<keyword evidence="2" id="KW-0560">Oxidoreductase</keyword>
<dbReference type="GO" id="GO:0005783">
    <property type="term" value="C:endoplasmic reticulum"/>
    <property type="evidence" value="ECO:0007669"/>
    <property type="project" value="TreeGrafter"/>
</dbReference>
<comment type="similarity">
    <text evidence="1">Belongs to the short-chain dehydrogenases/reductases (SDR) family.</text>
</comment>
<dbReference type="InterPro" id="IPR036291">
    <property type="entry name" value="NAD(P)-bd_dom_sf"/>
</dbReference>
<evidence type="ECO:0000313" key="4">
    <source>
        <dbReference type="Proteomes" id="UP000663760"/>
    </source>
</evidence>
<proteinExistence type="inferred from homology"/>